<name>A0A3M6VRN9_9STRA</name>
<feature type="region of interest" description="Disordered" evidence="2">
    <location>
        <begin position="1"/>
        <end position="25"/>
    </location>
</feature>
<evidence type="ECO:0000313" key="3">
    <source>
        <dbReference type="EMBL" id="RMX69555.1"/>
    </source>
</evidence>
<evidence type="ECO:0008006" key="7">
    <source>
        <dbReference type="Google" id="ProtNLM"/>
    </source>
</evidence>
<evidence type="ECO:0000256" key="1">
    <source>
        <dbReference type="ARBA" id="ARBA00005437"/>
    </source>
</evidence>
<dbReference type="Pfam" id="PF04525">
    <property type="entry name" value="LOR"/>
    <property type="match status" value="2"/>
</dbReference>
<dbReference type="EMBL" id="QLLG01000020">
    <property type="protein sequence ID" value="RMX69555.1"/>
    <property type="molecule type" value="Genomic_DNA"/>
</dbReference>
<dbReference type="Proteomes" id="UP000282087">
    <property type="component" value="Unassembled WGS sequence"/>
</dbReference>
<dbReference type="EMBL" id="QKXF01000376">
    <property type="protein sequence ID" value="RQM11931.1"/>
    <property type="molecule type" value="Genomic_DNA"/>
</dbReference>
<organism evidence="3 5">
    <name type="scientific">Peronospora effusa</name>
    <dbReference type="NCBI Taxonomy" id="542832"/>
    <lineage>
        <taxon>Eukaryota</taxon>
        <taxon>Sar</taxon>
        <taxon>Stramenopiles</taxon>
        <taxon>Oomycota</taxon>
        <taxon>Peronosporomycetes</taxon>
        <taxon>Peronosporales</taxon>
        <taxon>Peronosporaceae</taxon>
        <taxon>Peronospora</taxon>
    </lineage>
</organism>
<dbReference type="STRING" id="542832.A0A3M6VRN9"/>
<dbReference type="InterPro" id="IPR038595">
    <property type="entry name" value="LOR_sf"/>
</dbReference>
<evidence type="ECO:0000313" key="6">
    <source>
        <dbReference type="Proteomes" id="UP000286097"/>
    </source>
</evidence>
<dbReference type="InterPro" id="IPR007612">
    <property type="entry name" value="LOR"/>
</dbReference>
<comment type="similarity">
    <text evidence="1">Belongs to the LOR family.</text>
</comment>
<evidence type="ECO:0000256" key="2">
    <source>
        <dbReference type="SAM" id="MobiDB-lite"/>
    </source>
</evidence>
<dbReference type="OrthoDB" id="97518at2759"/>
<proteinExistence type="inferred from homology"/>
<dbReference type="Gene3D" id="2.40.160.200">
    <property type="entry name" value="LURP1-related"/>
    <property type="match status" value="2"/>
</dbReference>
<evidence type="ECO:0000313" key="5">
    <source>
        <dbReference type="Proteomes" id="UP000282087"/>
    </source>
</evidence>
<evidence type="ECO:0000313" key="4">
    <source>
        <dbReference type="EMBL" id="RQM11931.1"/>
    </source>
</evidence>
<accession>A0A3M6VRN9</accession>
<dbReference type="AlphaFoldDB" id="A0A3M6VRN9"/>
<protein>
    <recommendedName>
        <fullName evidence="7">Tubby C-terminal domain-containing protein</fullName>
    </recommendedName>
</protein>
<sequence>MMFHRRSVNKSATTAPPKHSTSLRRSVSYSASLSLPAPSWTPSSAKRRPLETQHLGLAALDAGYCCHEFTKLHLKVECRLDRHVVGGVLENATGQTLFKVREKPLSLHRQRMLVDTTEMPVATLRTSAFRRHKATYSSFLRTKMPKTPVFKFTMTHSKLEMIFSDIMTSETCRLGSNGEQDDTEIWLQRGLFANTVRQPIAHMYPAPPGSSMGYSLDIAEGVDAVMIILVCIAIHDSKSDCMWRTSSNFVWSPAIQSICHLLAMDMKQVASKVQTLAALRHFVAAFDAVHVASKLTQLCVTADAVVDVASHETLFLIQQKQYSLHRQRTLLDGRNQLPVATLRLSMFNRTPTYSAYPRTEHEETPCLFKFTANDKTVRSEFTDLVGGEHCTIGCDPPKVGSDSLNFWLVRGSGEAADVQQTIAQLTYMHTKNKAEQSIVLNVAPGVDQMMMILICIGLLDEGDEGDEDENTQE</sequence>
<reference evidence="5 6" key="1">
    <citation type="submission" date="2018-06" db="EMBL/GenBank/DDBJ databases">
        <title>Comparative genomics of downy mildews reveals potential adaptations to biotrophy.</title>
        <authorList>
            <person name="Fletcher K."/>
            <person name="Klosterman S.J."/>
            <person name="Derevnina L."/>
            <person name="Martin F."/>
            <person name="Koike S."/>
            <person name="Reyes Chin-Wo S."/>
            <person name="Mou B."/>
            <person name="Michelmore R."/>
        </authorList>
    </citation>
    <scope>NUCLEOTIDE SEQUENCE [LARGE SCALE GENOMIC DNA]</scope>
    <source>
        <strain evidence="4 6">R13</strain>
        <strain evidence="3 5">R14</strain>
    </source>
</reference>
<dbReference type="Proteomes" id="UP000286097">
    <property type="component" value="Unassembled WGS sequence"/>
</dbReference>
<dbReference type="VEuPathDB" id="FungiDB:DD237_003076"/>
<comment type="caution">
    <text evidence="3">The sequence shown here is derived from an EMBL/GenBank/DDBJ whole genome shotgun (WGS) entry which is preliminary data.</text>
</comment>
<keyword evidence="5" id="KW-1185">Reference proteome</keyword>
<dbReference type="SUPFAM" id="SSF54518">
    <property type="entry name" value="Tubby C-terminal domain-like"/>
    <property type="match status" value="1"/>
</dbReference>
<dbReference type="InterPro" id="IPR025659">
    <property type="entry name" value="Tubby-like_C"/>
</dbReference>
<gene>
    <name evidence="4" type="ORF">DD237_003076</name>
    <name evidence="3" type="ORF">DD238_002267</name>
</gene>